<evidence type="ECO:0000256" key="2">
    <source>
        <dbReference type="ARBA" id="ARBA00022679"/>
    </source>
</evidence>
<dbReference type="Proteomes" id="UP001140453">
    <property type="component" value="Unassembled WGS sequence"/>
</dbReference>
<dbReference type="EMBL" id="JAPEVB010000002">
    <property type="protein sequence ID" value="KAJ4394610.1"/>
    <property type="molecule type" value="Genomic_DNA"/>
</dbReference>
<evidence type="ECO:0000259" key="9">
    <source>
        <dbReference type="Pfam" id="PF00814"/>
    </source>
</evidence>
<evidence type="ECO:0000256" key="4">
    <source>
        <dbReference type="ARBA" id="ARBA00022723"/>
    </source>
</evidence>
<dbReference type="InterPro" id="IPR017860">
    <property type="entry name" value="Peptidase_M22_CS"/>
</dbReference>
<evidence type="ECO:0000256" key="3">
    <source>
        <dbReference type="ARBA" id="ARBA00022694"/>
    </source>
</evidence>
<dbReference type="PRINTS" id="PR00789">
    <property type="entry name" value="OSIALOPTASE"/>
</dbReference>
<dbReference type="GO" id="GO:0046872">
    <property type="term" value="F:metal ion binding"/>
    <property type="evidence" value="ECO:0007669"/>
    <property type="project" value="UniProtKB-KW"/>
</dbReference>
<feature type="compositionally biased region" description="Basic and acidic residues" evidence="8">
    <location>
        <begin position="497"/>
        <end position="506"/>
    </location>
</feature>
<feature type="compositionally biased region" description="Polar residues" evidence="8">
    <location>
        <begin position="567"/>
        <end position="591"/>
    </location>
</feature>
<dbReference type="GO" id="GO:0005739">
    <property type="term" value="C:mitochondrion"/>
    <property type="evidence" value="ECO:0007669"/>
    <property type="project" value="UniProtKB-SubCell"/>
</dbReference>
<evidence type="ECO:0000313" key="10">
    <source>
        <dbReference type="EMBL" id="KAJ4394610.1"/>
    </source>
</evidence>
<feature type="compositionally biased region" description="Basic and acidic residues" evidence="8">
    <location>
        <begin position="601"/>
        <end position="622"/>
    </location>
</feature>
<dbReference type="AlphaFoldDB" id="A0A9W8Z1J0"/>
<feature type="region of interest" description="Disordered" evidence="8">
    <location>
        <begin position="440"/>
        <end position="544"/>
    </location>
</feature>
<accession>A0A9W8Z1J0</accession>
<comment type="catalytic activity">
    <reaction evidence="6 7">
        <text>L-threonylcarbamoyladenylate + adenosine(37) in tRNA = N(6)-L-threonylcarbamoyladenosine(37) in tRNA + AMP + H(+)</text>
        <dbReference type="Rhea" id="RHEA:37059"/>
        <dbReference type="Rhea" id="RHEA-COMP:10162"/>
        <dbReference type="Rhea" id="RHEA-COMP:10163"/>
        <dbReference type="ChEBI" id="CHEBI:15378"/>
        <dbReference type="ChEBI" id="CHEBI:73682"/>
        <dbReference type="ChEBI" id="CHEBI:74411"/>
        <dbReference type="ChEBI" id="CHEBI:74418"/>
        <dbReference type="ChEBI" id="CHEBI:456215"/>
        <dbReference type="EC" id="2.3.1.234"/>
    </reaction>
</comment>
<dbReference type="OrthoDB" id="10259622at2759"/>
<dbReference type="InterPro" id="IPR000905">
    <property type="entry name" value="Gcp-like_dom"/>
</dbReference>
<dbReference type="NCBIfam" id="TIGR00329">
    <property type="entry name" value="gcp_kae1"/>
    <property type="match status" value="1"/>
</dbReference>
<proteinExistence type="inferred from homology"/>
<evidence type="ECO:0000256" key="5">
    <source>
        <dbReference type="ARBA" id="ARBA00023315"/>
    </source>
</evidence>
<comment type="caution">
    <text evidence="10">The sequence shown here is derived from an EMBL/GenBank/DDBJ whole genome shotgun (WGS) entry which is preliminary data.</text>
</comment>
<keyword evidence="2 7" id="KW-0808">Transferase</keyword>
<dbReference type="InterPro" id="IPR022450">
    <property type="entry name" value="TsaD"/>
</dbReference>
<comment type="subunit">
    <text evidence="7">Homodimer.</text>
</comment>
<feature type="region of interest" description="Disordered" evidence="8">
    <location>
        <begin position="566"/>
        <end position="725"/>
    </location>
</feature>
<evidence type="ECO:0000256" key="6">
    <source>
        <dbReference type="ARBA" id="ARBA00048117"/>
    </source>
</evidence>
<keyword evidence="11" id="KW-1185">Reference proteome</keyword>
<comment type="subcellular location">
    <subcellularLocation>
        <location evidence="7">Mitochondrion</location>
    </subcellularLocation>
</comment>
<dbReference type="PROSITE" id="PS01016">
    <property type="entry name" value="GLYCOPROTEASE"/>
    <property type="match status" value="1"/>
</dbReference>
<dbReference type="PANTHER" id="PTHR11735:SF6">
    <property type="entry name" value="TRNA N6-ADENOSINE THREONYLCARBAMOYLTRANSFERASE, MITOCHONDRIAL"/>
    <property type="match status" value="1"/>
</dbReference>
<dbReference type="InterPro" id="IPR043129">
    <property type="entry name" value="ATPase_NBD"/>
</dbReference>
<feature type="compositionally biased region" description="Basic and acidic residues" evidence="8">
    <location>
        <begin position="523"/>
        <end position="533"/>
    </location>
</feature>
<dbReference type="HAMAP" id="MF_01445">
    <property type="entry name" value="TsaD"/>
    <property type="match status" value="1"/>
</dbReference>
<gene>
    <name evidence="10" type="ORF">N0V93_003829</name>
</gene>
<evidence type="ECO:0000313" key="11">
    <source>
        <dbReference type="Proteomes" id="UP001140453"/>
    </source>
</evidence>
<evidence type="ECO:0000256" key="1">
    <source>
        <dbReference type="ARBA" id="ARBA00012156"/>
    </source>
</evidence>
<evidence type="ECO:0000256" key="8">
    <source>
        <dbReference type="SAM" id="MobiDB-lite"/>
    </source>
</evidence>
<feature type="compositionally biased region" description="Basic and acidic residues" evidence="8">
    <location>
        <begin position="657"/>
        <end position="679"/>
    </location>
</feature>
<comment type="function">
    <text evidence="7">Required for the formation of a threonylcarbamoyl group on adenosine at position 37 (t(6)A37) in mitochondrial tRNAs that read codons beginning with adenine. Probably involved in the transfer of the threonylcarbamoyl moiety of threonylcarbamoyl-AMP (TC-AMP) to the N6 group of A37. Involved in mitochondrial genome maintenance.</text>
</comment>
<comment type="cofactor">
    <cofactor evidence="7">
        <name>a divalent metal cation</name>
        <dbReference type="ChEBI" id="CHEBI:60240"/>
    </cofactor>
    <text evidence="7">Binds 1 divalent metal cation per subunit.</text>
</comment>
<name>A0A9W8Z1J0_9PEZI</name>
<feature type="compositionally biased region" description="Polar residues" evidence="8">
    <location>
        <begin position="626"/>
        <end position="636"/>
    </location>
</feature>
<keyword evidence="3 7" id="KW-0819">tRNA processing</keyword>
<dbReference type="SUPFAM" id="SSF53067">
    <property type="entry name" value="Actin-like ATPase domain"/>
    <property type="match status" value="2"/>
</dbReference>
<comment type="similarity">
    <text evidence="7">Belongs to the KAE1 / TsaD family.</text>
</comment>
<feature type="domain" description="Gcp-like" evidence="9">
    <location>
        <begin position="79"/>
        <end position="398"/>
    </location>
</feature>
<reference evidence="10" key="1">
    <citation type="submission" date="2022-10" db="EMBL/GenBank/DDBJ databases">
        <title>Tapping the CABI collections for fungal endophytes: first genome assemblies for Collariella, Neodidymelliopsis, Ascochyta clinopodiicola, Didymella pomorum, Didymosphaeria variabile, Neocosmospora piperis and Neocucurbitaria cava.</title>
        <authorList>
            <person name="Hill R."/>
        </authorList>
    </citation>
    <scope>NUCLEOTIDE SEQUENCE</scope>
    <source>
        <strain evidence="10">IMI 355082</strain>
    </source>
</reference>
<keyword evidence="5 7" id="KW-0012">Acyltransferase</keyword>
<dbReference type="GO" id="GO:0061711">
    <property type="term" value="F:tRNA N(6)-L-threonylcarbamoyladenine synthase activity"/>
    <property type="evidence" value="ECO:0007669"/>
    <property type="project" value="UniProtKB-EC"/>
</dbReference>
<protein>
    <recommendedName>
        <fullName evidence="1">N(6)-L-threonylcarbamoyladenine synthase</fullName>
        <ecNumber evidence="1">2.3.1.234</ecNumber>
    </recommendedName>
</protein>
<sequence>MARTHVLPRLAVRRMHLQQHVVSRRTVSVAASDASRPMKVLGIETSADDTCVALMSLRNVPGRGDIGRVIGSDRITYANKKHKGIHPVEAVVSHTQHLSRMVTEVITNNKPKSPGPIKPDLICVTRGPGMGGCLSIGVSTAKALSAVWDVPVVGVHHMQAHALTPSMERTIFTSRGELPYPFLTLLVSGKHTMLVHTKSLVNHRILCKSSNIALGEVLDKVARELIPISIIENQPDEEPICFPRIMEDMADNLTQDYLAAQSRQDEIKVYKSQYGWELQPPLRNTVKMKYDFNGLFSTTLTIVRAQPEMSPREREELASHFMRLAFEHLMSRVIIALKTDGDLLRDPPKTLVLSGGVASNNLLRKVIQKTLEARGFKDIMLNVPGPKYCTDNAQMIAYTGWKMYSDGWETDRSFCPVSNWSIEDILSGVDCWTRRPGFQHITPEDAQSERQGRDLANNEADSTITPEKSQDPVPSLPERKDSFPGETLFSPNNPHSSHSETKHEETFDLPSENPKKAKLPSKASKETAFDKTSEVSGEDTEEENIKLEKLLLQAESILDKLGLGSHATATSEKSPPTLKVQKTAQSKSPNQEAGKPPPADQNKHIRREGPSPRGQGADDRIDANASDKNCTAQEYQPDQEVSAAVKLRLARRRRSLSTRDRARTKPKRDSLRATREKAAANKSMKRPAVVSARKPTTVPTAPEKQPSSRVRVAKLWPPMPSPKERHDLKIRFLGFADDPAPPAQKSPPTFMSKIASTFGFGPKK</sequence>
<evidence type="ECO:0000256" key="7">
    <source>
        <dbReference type="HAMAP-Rule" id="MF_03179"/>
    </source>
</evidence>
<keyword evidence="4 7" id="KW-0479">Metal-binding</keyword>
<organism evidence="10 11">
    <name type="scientific">Gnomoniopsis smithogilvyi</name>
    <dbReference type="NCBI Taxonomy" id="1191159"/>
    <lineage>
        <taxon>Eukaryota</taxon>
        <taxon>Fungi</taxon>
        <taxon>Dikarya</taxon>
        <taxon>Ascomycota</taxon>
        <taxon>Pezizomycotina</taxon>
        <taxon>Sordariomycetes</taxon>
        <taxon>Sordariomycetidae</taxon>
        <taxon>Diaporthales</taxon>
        <taxon>Gnomoniaceae</taxon>
        <taxon>Gnomoniopsis</taxon>
    </lineage>
</organism>
<dbReference type="PANTHER" id="PTHR11735">
    <property type="entry name" value="TRNA N6-ADENOSINE THREONYLCARBAMOYLTRANSFERASE"/>
    <property type="match status" value="1"/>
</dbReference>
<dbReference type="EC" id="2.3.1.234" evidence="1"/>
<dbReference type="InterPro" id="IPR017861">
    <property type="entry name" value="KAE1/TsaD"/>
</dbReference>
<dbReference type="GO" id="GO:0072670">
    <property type="term" value="P:mitochondrial tRNA threonylcarbamoyladenosine modification"/>
    <property type="evidence" value="ECO:0007669"/>
    <property type="project" value="TreeGrafter"/>
</dbReference>
<keyword evidence="7" id="KW-0496">Mitochondrion</keyword>
<dbReference type="Pfam" id="PF00814">
    <property type="entry name" value="TsaD"/>
    <property type="match status" value="1"/>
</dbReference>
<dbReference type="Gene3D" id="3.30.420.40">
    <property type="match status" value="2"/>
</dbReference>